<gene>
    <name evidence="11" type="ORF">EVG20_g1727</name>
</gene>
<dbReference type="Proteomes" id="UP000298327">
    <property type="component" value="Unassembled WGS sequence"/>
</dbReference>
<dbReference type="PANTHER" id="PTHR33577:SF18">
    <property type="entry name" value="HEME HALOPEROXIDASE FAMILY PROFILE DOMAIN-CONTAINING PROTEIN"/>
    <property type="match status" value="1"/>
</dbReference>
<evidence type="ECO:0000313" key="12">
    <source>
        <dbReference type="Proteomes" id="UP000298327"/>
    </source>
</evidence>
<sequence>MSASTVVTLLAFGLVSTLLDTLIVGGLLIWDLGLFLYNLVAPARRVGTVVLRGHPGFGGNWPDYIAPKESDSRCACPALNAMANHGIIPRDGRNISFRHVTSQINATYNFAPTFCIFTSRYIAQILGRSFLNDTFDLEDISVHNGIEHDASLTREDTYISTSQARPSLPLVEKLVASATGPPLRGHPSTNGAANDAKPDASLDRTLTLADLARISTKRRADAAKSNSQFSLSTIHKIFGSSNSATLLTIFGGHLPTINTFLTEERLPSGFESFIRKPMGLTMMQFNATVLPLELSTGGEVEREWRTLF</sequence>
<evidence type="ECO:0000256" key="6">
    <source>
        <dbReference type="ARBA" id="ARBA00023004"/>
    </source>
</evidence>
<accession>A0A4Y9ZBW0</accession>
<evidence type="ECO:0000256" key="2">
    <source>
        <dbReference type="ARBA" id="ARBA00022559"/>
    </source>
</evidence>
<feature type="transmembrane region" description="Helical" evidence="9">
    <location>
        <begin position="6"/>
        <end position="30"/>
    </location>
</feature>
<dbReference type="OrthoDB" id="407298at2759"/>
<dbReference type="GO" id="GO:0046872">
    <property type="term" value="F:metal ion binding"/>
    <property type="evidence" value="ECO:0007669"/>
    <property type="project" value="UniProtKB-KW"/>
</dbReference>
<keyword evidence="9" id="KW-0812">Transmembrane</keyword>
<dbReference type="Pfam" id="PF01328">
    <property type="entry name" value="Peroxidase_2"/>
    <property type="match status" value="1"/>
</dbReference>
<dbReference type="InterPro" id="IPR036851">
    <property type="entry name" value="Chloroperoxidase-like_sf"/>
</dbReference>
<keyword evidence="9" id="KW-1133">Transmembrane helix</keyword>
<dbReference type="PROSITE" id="PS51405">
    <property type="entry name" value="HEME_HALOPEROXIDASE"/>
    <property type="match status" value="1"/>
</dbReference>
<keyword evidence="12" id="KW-1185">Reference proteome</keyword>
<dbReference type="SUPFAM" id="SSF47571">
    <property type="entry name" value="Cloroperoxidase"/>
    <property type="match status" value="1"/>
</dbReference>
<dbReference type="GO" id="GO:0004601">
    <property type="term" value="F:peroxidase activity"/>
    <property type="evidence" value="ECO:0007669"/>
    <property type="project" value="UniProtKB-KW"/>
</dbReference>
<dbReference type="EC" id="1.11.2.1" evidence="11"/>
<feature type="region of interest" description="Disordered" evidence="8">
    <location>
        <begin position="179"/>
        <end position="199"/>
    </location>
</feature>
<dbReference type="Gene3D" id="1.10.489.10">
    <property type="entry name" value="Chloroperoxidase-like"/>
    <property type="match status" value="1"/>
</dbReference>
<keyword evidence="4" id="KW-0479">Metal-binding</keyword>
<comment type="cofactor">
    <cofactor evidence="1">
        <name>heme b</name>
        <dbReference type="ChEBI" id="CHEBI:60344"/>
    </cofactor>
</comment>
<comment type="caution">
    <text evidence="11">The sequence shown here is derived from an EMBL/GenBank/DDBJ whole genome shotgun (WGS) entry which is preliminary data.</text>
</comment>
<evidence type="ECO:0000256" key="9">
    <source>
        <dbReference type="SAM" id="Phobius"/>
    </source>
</evidence>
<evidence type="ECO:0000256" key="7">
    <source>
        <dbReference type="ARBA" id="ARBA00025795"/>
    </source>
</evidence>
<keyword evidence="9" id="KW-0472">Membrane</keyword>
<keyword evidence="2 11" id="KW-0575">Peroxidase</keyword>
<dbReference type="AlphaFoldDB" id="A0A4Y9ZBW0"/>
<keyword evidence="5 11" id="KW-0560">Oxidoreductase</keyword>
<evidence type="ECO:0000256" key="8">
    <source>
        <dbReference type="SAM" id="MobiDB-lite"/>
    </source>
</evidence>
<dbReference type="STRING" id="205917.A0A4Y9ZBW0"/>
<evidence type="ECO:0000256" key="5">
    <source>
        <dbReference type="ARBA" id="ARBA00023002"/>
    </source>
</evidence>
<feature type="domain" description="Heme haloperoxidase family profile" evidence="10">
    <location>
        <begin position="60"/>
        <end position="287"/>
    </location>
</feature>
<proteinExistence type="inferred from homology"/>
<name>A0A4Y9ZBW0_9AGAM</name>
<evidence type="ECO:0000256" key="3">
    <source>
        <dbReference type="ARBA" id="ARBA00022617"/>
    </source>
</evidence>
<reference evidence="11 12" key="1">
    <citation type="submission" date="2019-02" db="EMBL/GenBank/DDBJ databases">
        <title>Genome sequencing of the rare red list fungi Dentipellis fragilis.</title>
        <authorList>
            <person name="Buettner E."/>
            <person name="Kellner H."/>
        </authorList>
    </citation>
    <scope>NUCLEOTIDE SEQUENCE [LARGE SCALE GENOMIC DNA]</scope>
    <source>
        <strain evidence="11 12">DSM 105465</strain>
    </source>
</reference>
<keyword evidence="3" id="KW-0349">Heme</keyword>
<evidence type="ECO:0000313" key="11">
    <source>
        <dbReference type="EMBL" id="TFY71288.1"/>
    </source>
</evidence>
<keyword evidence="6" id="KW-0408">Iron</keyword>
<organism evidence="11 12">
    <name type="scientific">Dentipellis fragilis</name>
    <dbReference type="NCBI Taxonomy" id="205917"/>
    <lineage>
        <taxon>Eukaryota</taxon>
        <taxon>Fungi</taxon>
        <taxon>Dikarya</taxon>
        <taxon>Basidiomycota</taxon>
        <taxon>Agaricomycotina</taxon>
        <taxon>Agaricomycetes</taxon>
        <taxon>Russulales</taxon>
        <taxon>Hericiaceae</taxon>
        <taxon>Dentipellis</taxon>
    </lineage>
</organism>
<evidence type="ECO:0000256" key="1">
    <source>
        <dbReference type="ARBA" id="ARBA00001970"/>
    </source>
</evidence>
<protein>
    <submittedName>
        <fullName evidence="11">Heme-thiolate peroxidase</fullName>
        <ecNumber evidence="11">1.11.2.1</ecNumber>
    </submittedName>
</protein>
<dbReference type="EMBL" id="SEOQ01000058">
    <property type="protein sequence ID" value="TFY71288.1"/>
    <property type="molecule type" value="Genomic_DNA"/>
</dbReference>
<evidence type="ECO:0000256" key="4">
    <source>
        <dbReference type="ARBA" id="ARBA00022723"/>
    </source>
</evidence>
<evidence type="ECO:0000259" key="10">
    <source>
        <dbReference type="PROSITE" id="PS51405"/>
    </source>
</evidence>
<dbReference type="InterPro" id="IPR000028">
    <property type="entry name" value="Chloroperoxidase"/>
</dbReference>
<comment type="similarity">
    <text evidence="7">Belongs to the chloroperoxidase family.</text>
</comment>
<dbReference type="PANTHER" id="PTHR33577">
    <property type="entry name" value="STERIGMATOCYSTIN BIOSYNTHESIS PEROXIDASE STCC-RELATED"/>
    <property type="match status" value="1"/>
</dbReference>